<dbReference type="RefSeq" id="WP_165842036.1">
    <property type="nucleotide sequence ID" value="NZ_QEOB01000017.1"/>
</dbReference>
<dbReference type="SUPFAM" id="SSF52009">
    <property type="entry name" value="Phosphohistidine domain"/>
    <property type="match status" value="1"/>
</dbReference>
<dbReference type="Pfam" id="PF01326">
    <property type="entry name" value="PPDK_N"/>
    <property type="match status" value="1"/>
</dbReference>
<sequence>MRINEAQQQGAGVESGGNGYAHAPQRAPVVLGFDDPASHGALVGGKGRNLALMSQAGFRVPPGVTITTQAYAHMLASATVRERIGAFVQGMRYDDTDDLAKRTAGIRELIEATPMPEQVASEILAAYARLAELAGGAQPYVAVRSSGTAEDLAEASFAGLHDTYLDIRGGEALLEAVRRCWASMWTARAVAYRHTNGFDHFAEALAVVVQVMVEADAAGVMFTANPLSERTDEILINSSWGLGEAVVSGIVTPDEFLLRKRNLCVKAQTLGAKQSLIRRKAGGGTLHEETAQARRDQFSLDVEQLGLLGDLGRRVEAHSQGLPQDIEWALAGNVIYLLQSRPVTGVNFAWEEDIELPEKEEDEDGTIWEKSWAEEGLTGANCPLFYTTRAWAYDRAYTNQLKVYGLKEGDFNLKHFKYYRSAIYYNTATEKAFARHTMIPHARNSPFCWGGTRFIEPQAHDEIVNAPFSWTQYLKMVARLQLHPMTAYIGCRAHVMKTWFQREKWNPKAFDRHALRNLDDETLKRTILQWLYDEQLYDDEITVWFYNLRDAINMLAWLVAKWYRGDNPTAMVDLISGAAGETPTSRENKALWEFTQRIRNSPALKACFDEYQEEAFFAKLAQSDEGRAFLSDYEAFAAEHPHRGHSDRDIYWVRRGESPAVDYRAIQALMTADPEDSPHKREKETNARRAAVIEDVTRSIAQQALGPIKVQAFKVVLEYVSTFLVERDLERYSYDKHTYIQKLMFLEVGRRLKERGILTGERDFYFLGKEELFAVLEGHANMTLARAKIAGRMKNFDAYHHKEWSPPPYLVKGNAHDPSRLDDGSDPNRLRGIQQSRGVVTGRARVVKTLDKIGTIQNGEILVCNATDPGWTPAFLIISGIVTETGGVLSHAACLSREYGLPAVQIPNAIQRIQDGATITVNGDTGEVILAAETPEAAEAA</sequence>
<dbReference type="InterPro" id="IPR051549">
    <property type="entry name" value="PEP_Utilizing_Enz"/>
</dbReference>
<organism evidence="3 4">
    <name type="scientific">Paraburkholderia unamae</name>
    <dbReference type="NCBI Taxonomy" id="219649"/>
    <lineage>
        <taxon>Bacteria</taxon>
        <taxon>Pseudomonadati</taxon>
        <taxon>Pseudomonadota</taxon>
        <taxon>Betaproteobacteria</taxon>
        <taxon>Burkholderiales</taxon>
        <taxon>Burkholderiaceae</taxon>
        <taxon>Paraburkholderia</taxon>
    </lineage>
</organism>
<evidence type="ECO:0000259" key="2">
    <source>
        <dbReference type="Pfam" id="PF01326"/>
    </source>
</evidence>
<comment type="caution">
    <text evidence="3">The sequence shown here is derived from an EMBL/GenBank/DDBJ whole genome shotgun (WGS) entry which is preliminary data.</text>
</comment>
<dbReference type="InterPro" id="IPR013815">
    <property type="entry name" value="ATP_grasp_subdomain_1"/>
</dbReference>
<dbReference type="InterPro" id="IPR036637">
    <property type="entry name" value="Phosphohistidine_dom_sf"/>
</dbReference>
<evidence type="ECO:0000313" key="3">
    <source>
        <dbReference type="EMBL" id="PVX75710.1"/>
    </source>
</evidence>
<evidence type="ECO:0000259" key="1">
    <source>
        <dbReference type="Pfam" id="PF00391"/>
    </source>
</evidence>
<dbReference type="SUPFAM" id="SSF56059">
    <property type="entry name" value="Glutathione synthetase ATP-binding domain-like"/>
    <property type="match status" value="1"/>
</dbReference>
<dbReference type="EMBL" id="QEOB01000017">
    <property type="protein sequence ID" value="PVX75710.1"/>
    <property type="molecule type" value="Genomic_DNA"/>
</dbReference>
<dbReference type="Gene3D" id="3.30.1490.20">
    <property type="entry name" value="ATP-grasp fold, A domain"/>
    <property type="match status" value="1"/>
</dbReference>
<accession>A0ABX5KFV2</accession>
<dbReference type="Gene3D" id="3.50.30.10">
    <property type="entry name" value="Phosphohistidine domain"/>
    <property type="match status" value="1"/>
</dbReference>
<name>A0ABX5KFV2_9BURK</name>
<feature type="domain" description="Pyruvate phosphate dikinase AMP/ATP-binding" evidence="2">
    <location>
        <begin position="42"/>
        <end position="355"/>
    </location>
</feature>
<feature type="domain" description="PEP-utilising enzyme mobile" evidence="1">
    <location>
        <begin position="856"/>
        <end position="926"/>
    </location>
</feature>
<gene>
    <name evidence="3" type="ORF">C7402_117122</name>
</gene>
<dbReference type="InterPro" id="IPR008279">
    <property type="entry name" value="PEP-util_enz_mobile_dom"/>
</dbReference>
<reference evidence="3 4" key="1">
    <citation type="submission" date="2018-05" db="EMBL/GenBank/DDBJ databases">
        <title>Genomic Encyclopedia of Type Strains, Phase IV (KMG-V): Genome sequencing to study the core and pangenomes of soil and plant-associated prokaryotes.</title>
        <authorList>
            <person name="Whitman W."/>
        </authorList>
    </citation>
    <scope>NUCLEOTIDE SEQUENCE [LARGE SCALE GENOMIC DNA]</scope>
    <source>
        <strain evidence="3 4">SCZa-39</strain>
    </source>
</reference>
<proteinExistence type="predicted"/>
<dbReference type="Pfam" id="PF00391">
    <property type="entry name" value="PEP-utilizers"/>
    <property type="match status" value="1"/>
</dbReference>
<keyword evidence="3" id="KW-0670">Pyruvate</keyword>
<dbReference type="PANTHER" id="PTHR43615">
    <property type="entry name" value="PHOSPHOENOLPYRUVATE SYNTHASE-RELATED"/>
    <property type="match status" value="1"/>
</dbReference>
<dbReference type="Proteomes" id="UP000245712">
    <property type="component" value="Unassembled WGS sequence"/>
</dbReference>
<dbReference type="Gene3D" id="3.30.470.20">
    <property type="entry name" value="ATP-grasp fold, B domain"/>
    <property type="match status" value="1"/>
</dbReference>
<evidence type="ECO:0000313" key="4">
    <source>
        <dbReference type="Proteomes" id="UP000245712"/>
    </source>
</evidence>
<dbReference type="InterPro" id="IPR002192">
    <property type="entry name" value="PPDK_AMP/ATP-bd"/>
</dbReference>
<keyword evidence="4" id="KW-1185">Reference proteome</keyword>
<protein>
    <submittedName>
        <fullName evidence="3">Pyruvate,water dikinase</fullName>
    </submittedName>
</protein>
<dbReference type="PANTHER" id="PTHR43615:SF1">
    <property type="entry name" value="PPDK_N DOMAIN-CONTAINING PROTEIN"/>
    <property type="match status" value="1"/>
</dbReference>